<name>A0A0M9VHK9_9FLAO</name>
<feature type="region of interest" description="Disordered" evidence="1">
    <location>
        <begin position="27"/>
        <end position="58"/>
    </location>
</feature>
<feature type="signal peptide" evidence="2">
    <location>
        <begin position="1"/>
        <end position="25"/>
    </location>
</feature>
<reference evidence="3 4" key="1">
    <citation type="submission" date="2015-08" db="EMBL/GenBank/DDBJ databases">
        <title>Whole genome sequence of Flavobacterium akiainvivens IK-1T, from decaying Wikstroemia oahuensis, an endemic Hawaiian shrub.</title>
        <authorList>
            <person name="Wan X."/>
            <person name="Hou S."/>
            <person name="Saito J."/>
            <person name="Donachie S."/>
        </authorList>
    </citation>
    <scope>NUCLEOTIDE SEQUENCE [LARGE SCALE GENOMIC DNA]</scope>
    <source>
        <strain evidence="3 4">IK-1</strain>
    </source>
</reference>
<dbReference type="EMBL" id="LIYD01000005">
    <property type="protein sequence ID" value="KOS05669.1"/>
    <property type="molecule type" value="Genomic_DNA"/>
</dbReference>
<evidence type="ECO:0000256" key="2">
    <source>
        <dbReference type="SAM" id="SignalP"/>
    </source>
</evidence>
<evidence type="ECO:0000256" key="1">
    <source>
        <dbReference type="SAM" id="MobiDB-lite"/>
    </source>
</evidence>
<protein>
    <recommendedName>
        <fullName evidence="5">Cytochrome C551</fullName>
    </recommendedName>
</protein>
<keyword evidence="2" id="KW-0732">Signal</keyword>
<accession>A0A0M9VHK9</accession>
<feature type="compositionally biased region" description="Polar residues" evidence="1">
    <location>
        <begin position="33"/>
        <end position="43"/>
    </location>
</feature>
<comment type="caution">
    <text evidence="3">The sequence shown here is derived from an EMBL/GenBank/DDBJ whole genome shotgun (WGS) entry which is preliminary data.</text>
</comment>
<organism evidence="3 4">
    <name type="scientific">Flavobacterium akiainvivens</name>
    <dbReference type="NCBI Taxonomy" id="1202724"/>
    <lineage>
        <taxon>Bacteria</taxon>
        <taxon>Pseudomonadati</taxon>
        <taxon>Bacteroidota</taxon>
        <taxon>Flavobacteriia</taxon>
        <taxon>Flavobacteriales</taxon>
        <taxon>Flavobacteriaceae</taxon>
        <taxon>Flavobacterium</taxon>
    </lineage>
</organism>
<evidence type="ECO:0008006" key="5">
    <source>
        <dbReference type="Google" id="ProtNLM"/>
    </source>
</evidence>
<proteinExistence type="predicted"/>
<evidence type="ECO:0000313" key="3">
    <source>
        <dbReference type="EMBL" id="KOS05669.1"/>
    </source>
</evidence>
<keyword evidence="4" id="KW-1185">Reference proteome</keyword>
<dbReference type="RefSeq" id="WP_054406877.1">
    <property type="nucleotide sequence ID" value="NZ_FOYA01000003.1"/>
</dbReference>
<dbReference type="OrthoDB" id="9956036at2"/>
<dbReference type="STRING" id="1202724.AM493_06200"/>
<dbReference type="AlphaFoldDB" id="A0A0M9VHK9"/>
<dbReference type="PROSITE" id="PS51257">
    <property type="entry name" value="PROKAR_LIPOPROTEIN"/>
    <property type="match status" value="1"/>
</dbReference>
<evidence type="ECO:0000313" key="4">
    <source>
        <dbReference type="Proteomes" id="UP000037755"/>
    </source>
</evidence>
<gene>
    <name evidence="3" type="ORF">AM493_06200</name>
</gene>
<feature type="chain" id="PRO_5005838945" description="Cytochrome C551" evidence="2">
    <location>
        <begin position="26"/>
        <end position="84"/>
    </location>
</feature>
<sequence>MKKTINTIKVATAAFALVLSLASCKGEGKAGSGNDTISNTTDTVPEEGMSSRPLGDTIVQKDGDTIISTKADAPNQNPTGEQVP</sequence>
<dbReference type="Proteomes" id="UP000037755">
    <property type="component" value="Unassembled WGS sequence"/>
</dbReference>